<organism evidence="2 3">
    <name type="scientific">Paenibacillus amylolyticus</name>
    <dbReference type="NCBI Taxonomy" id="1451"/>
    <lineage>
        <taxon>Bacteria</taxon>
        <taxon>Bacillati</taxon>
        <taxon>Bacillota</taxon>
        <taxon>Bacilli</taxon>
        <taxon>Bacillales</taxon>
        <taxon>Paenibacillaceae</taxon>
        <taxon>Paenibacillus</taxon>
    </lineage>
</organism>
<dbReference type="OrthoDB" id="2643970at2"/>
<dbReference type="RefSeq" id="WP_076332175.1">
    <property type="nucleotide sequence ID" value="NZ_MRTJ01000004.1"/>
</dbReference>
<accession>A0A1R1BVF5</accession>
<feature type="signal peptide" evidence="1">
    <location>
        <begin position="1"/>
        <end position="20"/>
    </location>
</feature>
<dbReference type="Proteomes" id="UP000187134">
    <property type="component" value="Unassembled WGS sequence"/>
</dbReference>
<evidence type="ECO:0000256" key="1">
    <source>
        <dbReference type="SAM" id="SignalP"/>
    </source>
</evidence>
<evidence type="ECO:0000313" key="2">
    <source>
        <dbReference type="EMBL" id="OMF13856.1"/>
    </source>
</evidence>
<dbReference type="InterPro" id="IPR012340">
    <property type="entry name" value="NA-bd_OB-fold"/>
</dbReference>
<dbReference type="PROSITE" id="PS51257">
    <property type="entry name" value="PROKAR_LIPOPROTEIN"/>
    <property type="match status" value="1"/>
</dbReference>
<dbReference type="Pfam" id="PF11518">
    <property type="entry name" value="DUF3221"/>
    <property type="match status" value="1"/>
</dbReference>
<name>A0A1R1BVF5_PAEAM</name>
<dbReference type="InterPro" id="IPR021598">
    <property type="entry name" value="DUF3221"/>
</dbReference>
<protein>
    <recommendedName>
        <fullName evidence="4">DUF3221 domain-containing protein</fullName>
    </recommendedName>
</protein>
<reference evidence="2 3" key="1">
    <citation type="submission" date="2016-11" db="EMBL/GenBank/DDBJ databases">
        <title>Paenibacillus species isolates.</title>
        <authorList>
            <person name="Beno S.M."/>
        </authorList>
    </citation>
    <scope>NUCLEOTIDE SEQUENCE [LARGE SCALE GENOMIC DNA]</scope>
    <source>
        <strain evidence="2 3">FSL H8-0246</strain>
    </source>
</reference>
<dbReference type="EMBL" id="MRTJ01000004">
    <property type="protein sequence ID" value="OMF13856.1"/>
    <property type="molecule type" value="Genomic_DNA"/>
</dbReference>
<evidence type="ECO:0008006" key="4">
    <source>
        <dbReference type="Google" id="ProtNLM"/>
    </source>
</evidence>
<proteinExistence type="predicted"/>
<dbReference type="Gene3D" id="2.40.50.140">
    <property type="entry name" value="Nucleic acid-binding proteins"/>
    <property type="match status" value="1"/>
</dbReference>
<dbReference type="AlphaFoldDB" id="A0A1R1BVF5"/>
<keyword evidence="1" id="KW-0732">Signal</keyword>
<feature type="chain" id="PRO_5038402161" description="DUF3221 domain-containing protein" evidence="1">
    <location>
        <begin position="21"/>
        <end position="113"/>
    </location>
</feature>
<evidence type="ECO:0000313" key="3">
    <source>
        <dbReference type="Proteomes" id="UP000187134"/>
    </source>
</evidence>
<comment type="caution">
    <text evidence="2">The sequence shown here is derived from an EMBL/GenBank/DDBJ whole genome shotgun (WGS) entry which is preliminary data.</text>
</comment>
<gene>
    <name evidence="2" type="ORF">BK131_14465</name>
</gene>
<sequence>MKFMKVLLICSLLFILSACTIFNSNDQRVQGYVKEIDQSNKRILVISDLVPEDLQEDTNKLIQSNKYSEVYWVNGINLSKFNVGDEIEITYDTLETSYPGILTAKKYTKLANE</sequence>